<dbReference type="PROSITE" id="PS00584">
    <property type="entry name" value="PFKB_KINASES_2"/>
    <property type="match status" value="1"/>
</dbReference>
<dbReference type="InterPro" id="IPR050306">
    <property type="entry name" value="PfkB_Carbo_kinase"/>
</dbReference>
<organism evidence="5 6">
    <name type="scientific">Arsenicibacter rosenii</name>
    <dbReference type="NCBI Taxonomy" id="1750698"/>
    <lineage>
        <taxon>Bacteria</taxon>
        <taxon>Pseudomonadati</taxon>
        <taxon>Bacteroidota</taxon>
        <taxon>Cytophagia</taxon>
        <taxon>Cytophagales</taxon>
        <taxon>Spirosomataceae</taxon>
        <taxon>Arsenicibacter</taxon>
    </lineage>
</organism>
<evidence type="ECO:0000313" key="5">
    <source>
        <dbReference type="EMBL" id="OIN56292.1"/>
    </source>
</evidence>
<dbReference type="InterPro" id="IPR002173">
    <property type="entry name" value="Carboh/pur_kinase_PfkB_CS"/>
</dbReference>
<evidence type="ECO:0000256" key="1">
    <source>
        <dbReference type="ARBA" id="ARBA00010688"/>
    </source>
</evidence>
<comment type="similarity">
    <text evidence="1">Belongs to the carbohydrate kinase PfkB family.</text>
</comment>
<dbReference type="AlphaFoldDB" id="A0A1S2VC71"/>
<accession>A0A1S2VC71</accession>
<evidence type="ECO:0000259" key="4">
    <source>
        <dbReference type="Pfam" id="PF00294"/>
    </source>
</evidence>
<dbReference type="Gene3D" id="3.40.1190.20">
    <property type="match status" value="1"/>
</dbReference>
<dbReference type="Pfam" id="PF00294">
    <property type="entry name" value="PfkB"/>
    <property type="match status" value="1"/>
</dbReference>
<dbReference type="OrthoDB" id="9813569at2"/>
<dbReference type="RefSeq" id="WP_071506084.1">
    <property type="nucleotide sequence ID" value="NZ_MORL01000025.1"/>
</dbReference>
<dbReference type="PANTHER" id="PTHR43085">
    <property type="entry name" value="HEXOKINASE FAMILY MEMBER"/>
    <property type="match status" value="1"/>
</dbReference>
<dbReference type="EMBL" id="MORL01000025">
    <property type="protein sequence ID" value="OIN56292.1"/>
    <property type="molecule type" value="Genomic_DNA"/>
</dbReference>
<dbReference type="GO" id="GO:0016301">
    <property type="term" value="F:kinase activity"/>
    <property type="evidence" value="ECO:0007669"/>
    <property type="project" value="UniProtKB-KW"/>
</dbReference>
<dbReference type="SUPFAM" id="SSF53613">
    <property type="entry name" value="Ribokinase-like"/>
    <property type="match status" value="1"/>
</dbReference>
<dbReference type="PROSITE" id="PS00583">
    <property type="entry name" value="PFKB_KINASES_1"/>
    <property type="match status" value="1"/>
</dbReference>
<dbReference type="PANTHER" id="PTHR43085:SF57">
    <property type="entry name" value="CARBOHYDRATE KINASE PFKB DOMAIN-CONTAINING PROTEIN"/>
    <property type="match status" value="1"/>
</dbReference>
<dbReference type="CDD" id="cd01167">
    <property type="entry name" value="bac_FRK"/>
    <property type="match status" value="1"/>
</dbReference>
<evidence type="ECO:0000256" key="2">
    <source>
        <dbReference type="ARBA" id="ARBA00022679"/>
    </source>
</evidence>
<dbReference type="InterPro" id="IPR011611">
    <property type="entry name" value="PfkB_dom"/>
</dbReference>
<dbReference type="Proteomes" id="UP000181790">
    <property type="component" value="Unassembled WGS sequence"/>
</dbReference>
<keyword evidence="6" id="KW-1185">Reference proteome</keyword>
<protein>
    <submittedName>
        <fullName evidence="5">Carbohydrate kinase</fullName>
    </submittedName>
</protein>
<name>A0A1S2VC71_9BACT</name>
<sequence>MSQSIICFGEVLWDVLPTGKQAGGAPMNVAVHLRNFGMDAHLISRVGSDEPGLELLAFLRDKSLPTAYVQVTHTHPTGVALANVTDRNEVVYTLVQPVAWDFIQYDNTLTDFYTSSILVYGSLVARSETSRQTLQTLLSQAALKVFDVNLRAPFYTPAEIDFLLKHADIVKLNHHELAEVCSWYTSEPMTELQCMEFIKTTFNIKTICVTRGERGAILLTPDGFTEHPGFRVSVEDTIGSGDSFLAAFLSMYLAGEAPEQILHHACAVGAYVATQRGATPLVTPEALTTVYKNLSPILN</sequence>
<gene>
    <name evidence="5" type="ORF">BLX24_25620</name>
</gene>
<comment type="caution">
    <text evidence="5">The sequence shown here is derived from an EMBL/GenBank/DDBJ whole genome shotgun (WGS) entry which is preliminary data.</text>
</comment>
<keyword evidence="3 5" id="KW-0418">Kinase</keyword>
<evidence type="ECO:0000313" key="6">
    <source>
        <dbReference type="Proteomes" id="UP000181790"/>
    </source>
</evidence>
<keyword evidence="2" id="KW-0808">Transferase</keyword>
<reference evidence="5 6" key="1">
    <citation type="submission" date="2016-10" db="EMBL/GenBank/DDBJ databases">
        <title>Arsenicibacter rosenii gen. nov., sp. nov., an efficient arsenic-methylating bacterium isolated from an arsenic-contaminated paddy soil.</title>
        <authorList>
            <person name="Huang K."/>
        </authorList>
    </citation>
    <scope>NUCLEOTIDE SEQUENCE [LARGE SCALE GENOMIC DNA]</scope>
    <source>
        <strain evidence="5 6">SM-1</strain>
    </source>
</reference>
<dbReference type="InterPro" id="IPR029056">
    <property type="entry name" value="Ribokinase-like"/>
</dbReference>
<proteinExistence type="inferred from homology"/>
<evidence type="ECO:0000256" key="3">
    <source>
        <dbReference type="ARBA" id="ARBA00022777"/>
    </source>
</evidence>
<feature type="domain" description="Carbohydrate kinase PfkB" evidence="4">
    <location>
        <begin position="18"/>
        <end position="280"/>
    </location>
</feature>